<evidence type="ECO:0000256" key="1">
    <source>
        <dbReference type="ARBA" id="ARBA00012513"/>
    </source>
</evidence>
<dbReference type="InParanoid" id="A9AZ92"/>
<dbReference type="AlphaFoldDB" id="A9AZ92"/>
<feature type="domain" description="Protein kinase" evidence="11">
    <location>
        <begin position="37"/>
        <end position="287"/>
    </location>
</feature>
<evidence type="ECO:0000256" key="8">
    <source>
        <dbReference type="ARBA" id="ARBA00048679"/>
    </source>
</evidence>
<dbReference type="Pfam" id="PF00069">
    <property type="entry name" value="Pkinase"/>
    <property type="match status" value="1"/>
</dbReference>
<evidence type="ECO:0000256" key="2">
    <source>
        <dbReference type="ARBA" id="ARBA00022527"/>
    </source>
</evidence>
<evidence type="ECO:0000313" key="13">
    <source>
        <dbReference type="Proteomes" id="UP000000787"/>
    </source>
</evidence>
<evidence type="ECO:0000256" key="4">
    <source>
        <dbReference type="ARBA" id="ARBA00022741"/>
    </source>
</evidence>
<dbReference type="EMBL" id="CP000875">
    <property type="protein sequence ID" value="ABX03638.1"/>
    <property type="molecule type" value="Genomic_DNA"/>
</dbReference>
<evidence type="ECO:0000256" key="10">
    <source>
        <dbReference type="SAM" id="Phobius"/>
    </source>
</evidence>
<evidence type="ECO:0000256" key="7">
    <source>
        <dbReference type="ARBA" id="ARBA00047899"/>
    </source>
</evidence>
<protein>
    <recommendedName>
        <fullName evidence="1">non-specific serine/threonine protein kinase</fullName>
        <ecNumber evidence="1">2.7.11.1</ecNumber>
    </recommendedName>
</protein>
<evidence type="ECO:0000256" key="5">
    <source>
        <dbReference type="ARBA" id="ARBA00022777"/>
    </source>
</evidence>
<keyword evidence="13" id="KW-1185">Reference proteome</keyword>
<dbReference type="PROSITE" id="PS50011">
    <property type="entry name" value="PROTEIN_KINASE_DOM"/>
    <property type="match status" value="1"/>
</dbReference>
<dbReference type="CDD" id="cd14014">
    <property type="entry name" value="STKc_PknB_like"/>
    <property type="match status" value="1"/>
</dbReference>
<feature type="region of interest" description="Disordered" evidence="9">
    <location>
        <begin position="313"/>
        <end position="356"/>
    </location>
</feature>
<dbReference type="PANTHER" id="PTHR24363">
    <property type="entry name" value="SERINE/THREONINE PROTEIN KINASE"/>
    <property type="match status" value="1"/>
</dbReference>
<dbReference type="InterPro" id="IPR008271">
    <property type="entry name" value="Ser/Thr_kinase_AS"/>
</dbReference>
<dbReference type="GO" id="GO:0005524">
    <property type="term" value="F:ATP binding"/>
    <property type="evidence" value="ECO:0007669"/>
    <property type="project" value="UniProtKB-KW"/>
</dbReference>
<evidence type="ECO:0000313" key="12">
    <source>
        <dbReference type="EMBL" id="ABX03638.1"/>
    </source>
</evidence>
<keyword evidence="10" id="KW-0472">Membrane</keyword>
<dbReference type="Gene3D" id="1.10.510.10">
    <property type="entry name" value="Transferase(Phosphotransferase) domain 1"/>
    <property type="match status" value="1"/>
</dbReference>
<keyword evidence="10" id="KW-1133">Transmembrane helix</keyword>
<dbReference type="HOGENOM" id="CLU_539365_0_0_0"/>
<dbReference type="SMART" id="SM00220">
    <property type="entry name" value="S_TKc"/>
    <property type="match status" value="1"/>
</dbReference>
<dbReference type="InterPro" id="IPR000719">
    <property type="entry name" value="Prot_kinase_dom"/>
</dbReference>
<keyword evidence="10" id="KW-0812">Transmembrane</keyword>
<feature type="transmembrane region" description="Helical" evidence="10">
    <location>
        <begin position="362"/>
        <end position="382"/>
    </location>
</feature>
<dbReference type="PROSITE" id="PS00108">
    <property type="entry name" value="PROTEIN_KINASE_ST"/>
    <property type="match status" value="1"/>
</dbReference>
<dbReference type="EC" id="2.7.11.1" evidence="1"/>
<keyword evidence="2 12" id="KW-0723">Serine/threonine-protein kinase</keyword>
<reference evidence="12 13" key="1">
    <citation type="journal article" date="2011" name="Stand. Genomic Sci.">
        <title>Complete genome sequence of the filamentous gliding predatory bacterium Herpetosiphon aurantiacus type strain (114-95(T)).</title>
        <authorList>
            <person name="Kiss H."/>
            <person name="Nett M."/>
            <person name="Domin N."/>
            <person name="Martin K."/>
            <person name="Maresca J.A."/>
            <person name="Copeland A."/>
            <person name="Lapidus A."/>
            <person name="Lucas S."/>
            <person name="Berry K.W."/>
            <person name="Glavina Del Rio T."/>
            <person name="Dalin E."/>
            <person name="Tice H."/>
            <person name="Pitluck S."/>
            <person name="Richardson P."/>
            <person name="Bruce D."/>
            <person name="Goodwin L."/>
            <person name="Han C."/>
            <person name="Detter J.C."/>
            <person name="Schmutz J."/>
            <person name="Brettin T."/>
            <person name="Land M."/>
            <person name="Hauser L."/>
            <person name="Kyrpides N.C."/>
            <person name="Ivanova N."/>
            <person name="Goker M."/>
            <person name="Woyke T."/>
            <person name="Klenk H.P."/>
            <person name="Bryant D.A."/>
        </authorList>
    </citation>
    <scope>NUCLEOTIDE SEQUENCE [LARGE SCALE GENOMIC DNA]</scope>
    <source>
        <strain evidence="13">ATCC 23779 / DSM 785 / 114-95</strain>
    </source>
</reference>
<evidence type="ECO:0000256" key="3">
    <source>
        <dbReference type="ARBA" id="ARBA00022679"/>
    </source>
</evidence>
<name>A9AZ92_HERA2</name>
<dbReference type="KEGG" id="hau:Haur_0990"/>
<keyword evidence="3" id="KW-0808">Transferase</keyword>
<dbReference type="Gene3D" id="3.30.200.20">
    <property type="entry name" value="Phosphorylase Kinase, domain 1"/>
    <property type="match status" value="1"/>
</dbReference>
<dbReference type="Proteomes" id="UP000000787">
    <property type="component" value="Chromosome"/>
</dbReference>
<dbReference type="SUPFAM" id="SSF56112">
    <property type="entry name" value="Protein kinase-like (PK-like)"/>
    <property type="match status" value="1"/>
</dbReference>
<dbReference type="GO" id="GO:0004674">
    <property type="term" value="F:protein serine/threonine kinase activity"/>
    <property type="evidence" value="ECO:0007669"/>
    <property type="project" value="UniProtKB-KW"/>
</dbReference>
<dbReference type="InterPro" id="IPR011009">
    <property type="entry name" value="Kinase-like_dom_sf"/>
</dbReference>
<keyword evidence="4" id="KW-0547">Nucleotide-binding</keyword>
<comment type="catalytic activity">
    <reaction evidence="8">
        <text>L-seryl-[protein] + ATP = O-phospho-L-seryl-[protein] + ADP + H(+)</text>
        <dbReference type="Rhea" id="RHEA:17989"/>
        <dbReference type="Rhea" id="RHEA-COMP:9863"/>
        <dbReference type="Rhea" id="RHEA-COMP:11604"/>
        <dbReference type="ChEBI" id="CHEBI:15378"/>
        <dbReference type="ChEBI" id="CHEBI:29999"/>
        <dbReference type="ChEBI" id="CHEBI:30616"/>
        <dbReference type="ChEBI" id="CHEBI:83421"/>
        <dbReference type="ChEBI" id="CHEBI:456216"/>
        <dbReference type="EC" id="2.7.11.1"/>
    </reaction>
</comment>
<proteinExistence type="predicted"/>
<organism evidence="12 13">
    <name type="scientific">Herpetosiphon aurantiacus (strain ATCC 23779 / DSM 785 / 114-95)</name>
    <dbReference type="NCBI Taxonomy" id="316274"/>
    <lineage>
        <taxon>Bacteria</taxon>
        <taxon>Bacillati</taxon>
        <taxon>Chloroflexota</taxon>
        <taxon>Chloroflexia</taxon>
        <taxon>Herpetosiphonales</taxon>
        <taxon>Herpetosiphonaceae</taxon>
        <taxon>Herpetosiphon</taxon>
    </lineage>
</organism>
<dbReference type="FunCoup" id="A9AZ92">
    <property type="interactions" value="142"/>
</dbReference>
<evidence type="ECO:0000256" key="9">
    <source>
        <dbReference type="SAM" id="MobiDB-lite"/>
    </source>
</evidence>
<comment type="catalytic activity">
    <reaction evidence="7">
        <text>L-threonyl-[protein] + ATP = O-phospho-L-threonyl-[protein] + ADP + H(+)</text>
        <dbReference type="Rhea" id="RHEA:46608"/>
        <dbReference type="Rhea" id="RHEA-COMP:11060"/>
        <dbReference type="Rhea" id="RHEA-COMP:11605"/>
        <dbReference type="ChEBI" id="CHEBI:15378"/>
        <dbReference type="ChEBI" id="CHEBI:30013"/>
        <dbReference type="ChEBI" id="CHEBI:30616"/>
        <dbReference type="ChEBI" id="CHEBI:61977"/>
        <dbReference type="ChEBI" id="CHEBI:456216"/>
        <dbReference type="EC" id="2.7.11.1"/>
    </reaction>
</comment>
<dbReference type="eggNOG" id="COG0515">
    <property type="taxonomic scope" value="Bacteria"/>
</dbReference>
<keyword evidence="6" id="KW-0067">ATP-binding</keyword>
<accession>A9AZ92</accession>
<dbReference type="STRING" id="316274.Haur_0990"/>
<evidence type="ECO:0000259" key="11">
    <source>
        <dbReference type="PROSITE" id="PS50011"/>
    </source>
</evidence>
<sequence length="486" mass="53854">MSIATERTLCPICGTDNRNDAKFCQQCGNNIVLNNRYRITRAIKEGGMGAVYAATDQSGKRYALKSLIDRFNDKAERDEAIERFKEEASILRELQHPQIPHVYGDFLHGGRYYLAMDFVEGDDLEDLQRHQANEQFDEPTVLHWAEQIANVLDYLHERRLIYRDVKPSNIMIERKTGNVKVVDFGIAKLFQPNERGTLIGTPGYSPPEQYQGQATPQSDIYALGATLHHLLTGRDPRDEAPFSFPPVRQLAPKVSAATEQAISKALEMEISKRWKSAAAFRAALPLESLHKPKPKPKPQPQATVILEQKPQKPAMAASVGAIPQPQKAAPTSSTKPKPKPKSQPLPAKPKPAAKPQKRFRPWIPLLTIIIVGVLLALGIPGMDQKILNLFNSSTTTSVTPIPQAATTRWVERNIVVSVAEGTNDTEIANQLKQQYRQAIVAEFGNTAKINEALMTFVGGNPRNIGTDASGIRYEVTIRASVAIPKP</sequence>
<dbReference type="PANTHER" id="PTHR24363:SF0">
    <property type="entry name" value="SERINE_THREONINE KINASE LIKE DOMAIN CONTAINING 1"/>
    <property type="match status" value="1"/>
</dbReference>
<keyword evidence="5 12" id="KW-0418">Kinase</keyword>
<dbReference type="BioCyc" id="HAUR316274:GHYA-1006-MONOMER"/>
<gene>
    <name evidence="12" type="ordered locus">Haur_0990</name>
</gene>
<evidence type="ECO:0000256" key="6">
    <source>
        <dbReference type="ARBA" id="ARBA00022840"/>
    </source>
</evidence>